<feature type="region of interest" description="Disordered" evidence="1">
    <location>
        <begin position="42"/>
        <end position="78"/>
    </location>
</feature>
<comment type="caution">
    <text evidence="2">The sequence shown here is derived from an EMBL/GenBank/DDBJ whole genome shotgun (WGS) entry which is preliminary data.</text>
</comment>
<name>A0ABT0FUF2_9ACTN</name>
<gene>
    <name evidence="2" type="ORF">MF672_019405</name>
</gene>
<dbReference type="EMBL" id="JAKRKC020000001">
    <property type="protein sequence ID" value="MCK2215946.1"/>
    <property type="molecule type" value="Genomic_DNA"/>
</dbReference>
<proteinExistence type="predicted"/>
<sequence length="78" mass="7977">MTADQPLLCPTCQGVLVATDSSAYTASRGRLIVTNGYCRGHHTPAEQAQHSASAPAGPNATAPVRRPAHVTASSAGQH</sequence>
<protein>
    <submittedName>
        <fullName evidence="2">Uncharacterized protein</fullName>
    </submittedName>
</protein>
<evidence type="ECO:0000313" key="2">
    <source>
        <dbReference type="EMBL" id="MCK2215946.1"/>
    </source>
</evidence>
<organism evidence="2 3">
    <name type="scientific">Actinomadura luzonensis</name>
    <dbReference type="NCBI Taxonomy" id="2805427"/>
    <lineage>
        <taxon>Bacteria</taxon>
        <taxon>Bacillati</taxon>
        <taxon>Actinomycetota</taxon>
        <taxon>Actinomycetes</taxon>
        <taxon>Streptosporangiales</taxon>
        <taxon>Thermomonosporaceae</taxon>
        <taxon>Actinomadura</taxon>
    </lineage>
</organism>
<dbReference type="Proteomes" id="UP001317259">
    <property type="component" value="Unassembled WGS sequence"/>
</dbReference>
<reference evidence="2 3" key="1">
    <citation type="submission" date="2022-04" db="EMBL/GenBank/DDBJ databases">
        <title>Genome draft of Actinomadura sp. ATCC 31491.</title>
        <authorList>
            <person name="Shi X."/>
            <person name="Du Y."/>
        </authorList>
    </citation>
    <scope>NUCLEOTIDE SEQUENCE [LARGE SCALE GENOMIC DNA]</scope>
    <source>
        <strain evidence="2 3">ATCC 31491</strain>
    </source>
</reference>
<accession>A0ABT0FUF2</accession>
<dbReference type="RefSeq" id="WP_242382451.1">
    <property type="nucleotide sequence ID" value="NZ_JAKRKC020000001.1"/>
</dbReference>
<evidence type="ECO:0000256" key="1">
    <source>
        <dbReference type="SAM" id="MobiDB-lite"/>
    </source>
</evidence>
<evidence type="ECO:0000313" key="3">
    <source>
        <dbReference type="Proteomes" id="UP001317259"/>
    </source>
</evidence>
<keyword evidence="3" id="KW-1185">Reference proteome</keyword>